<proteinExistence type="predicted"/>
<organism evidence="1 2">
    <name type="scientific">Acaryochloris marina (strain MBIC 11017)</name>
    <dbReference type="NCBI Taxonomy" id="329726"/>
    <lineage>
        <taxon>Bacteria</taxon>
        <taxon>Bacillati</taxon>
        <taxon>Cyanobacteriota</taxon>
        <taxon>Cyanophyceae</taxon>
        <taxon>Acaryochloridales</taxon>
        <taxon>Acaryochloridaceae</taxon>
        <taxon>Acaryochloris</taxon>
    </lineage>
</organism>
<keyword evidence="2" id="KW-1185">Reference proteome</keyword>
<sequence>MPLFIIFLQLINKTIYFHHNSATKLFFLFPEKRASNF</sequence>
<dbReference type="HOGENOM" id="CLU_3338741_0_0_3"/>
<dbReference type="STRING" id="329726.AM1_3872"/>
<name>B0C718_ACAM1</name>
<dbReference type="EMBL" id="CP000828">
    <property type="protein sequence ID" value="ABW28857.1"/>
    <property type="molecule type" value="Genomic_DNA"/>
</dbReference>
<evidence type="ECO:0000313" key="2">
    <source>
        <dbReference type="Proteomes" id="UP000000268"/>
    </source>
</evidence>
<dbReference type="Proteomes" id="UP000000268">
    <property type="component" value="Chromosome"/>
</dbReference>
<gene>
    <name evidence="1" type="ordered locus">AM1_3872</name>
</gene>
<dbReference type="AlphaFoldDB" id="B0C718"/>
<accession>B0C718</accession>
<evidence type="ECO:0000313" key="1">
    <source>
        <dbReference type="EMBL" id="ABW28857.1"/>
    </source>
</evidence>
<protein>
    <submittedName>
        <fullName evidence="1">Uncharacterized protein</fullName>
    </submittedName>
</protein>
<dbReference type="KEGG" id="amr:AM1_3872"/>
<reference evidence="1 2" key="1">
    <citation type="journal article" date="2008" name="Proc. Natl. Acad. Sci. U.S.A.">
        <title>Niche adaptation and genome expansion in the chlorophyll d-producing cyanobacterium Acaryochloris marina.</title>
        <authorList>
            <person name="Swingley W.D."/>
            <person name="Chen M."/>
            <person name="Cheung P.C."/>
            <person name="Conrad A.L."/>
            <person name="Dejesa L.C."/>
            <person name="Hao J."/>
            <person name="Honchak B.M."/>
            <person name="Karbach L.E."/>
            <person name="Kurdoglu A."/>
            <person name="Lahiri S."/>
            <person name="Mastrian S.D."/>
            <person name="Miyashita H."/>
            <person name="Page L."/>
            <person name="Ramakrishna P."/>
            <person name="Satoh S."/>
            <person name="Sattley W.M."/>
            <person name="Shimada Y."/>
            <person name="Taylor H.L."/>
            <person name="Tomo T."/>
            <person name="Tsuchiya T."/>
            <person name="Wang Z.T."/>
            <person name="Raymond J."/>
            <person name="Mimuro M."/>
            <person name="Blankenship R.E."/>
            <person name="Touchman J.W."/>
        </authorList>
    </citation>
    <scope>NUCLEOTIDE SEQUENCE [LARGE SCALE GENOMIC DNA]</scope>
    <source>
        <strain evidence="2">MBIC 11017</strain>
    </source>
</reference>